<name>A0A3N6MG05_9EURY</name>
<sequence>MTRPGDGERAHRGNGSDSFTPATSEDENARRSIDWDAFSHAFVPMGLRSRAIAVDVSTDRDVYDAGEPVRITVEFRNRLPFPIRLRTDSPNRWTWAVDDVTAASTVPRTVPDRPSAFSFARGERKRFHRTWSQRIRVDEREWVPVESGTHALSARVNRDDAVDRGLIDRTTIEIEDGR</sequence>
<dbReference type="Proteomes" id="UP000273828">
    <property type="component" value="Unassembled WGS sequence"/>
</dbReference>
<feature type="compositionally biased region" description="Basic and acidic residues" evidence="1">
    <location>
        <begin position="1"/>
        <end position="11"/>
    </location>
</feature>
<dbReference type="OrthoDB" id="196304at2157"/>
<comment type="caution">
    <text evidence="3">The sequence shown here is derived from an EMBL/GenBank/DDBJ whole genome shotgun (WGS) entry which is preliminary data.</text>
</comment>
<protein>
    <recommendedName>
        <fullName evidence="2">DUF7974 domain-containing protein</fullName>
    </recommendedName>
</protein>
<evidence type="ECO:0000313" key="3">
    <source>
        <dbReference type="EMBL" id="RQG92856.1"/>
    </source>
</evidence>
<dbReference type="RefSeq" id="WP_124176737.1">
    <property type="nucleotide sequence ID" value="NZ_REFY01000001.1"/>
</dbReference>
<dbReference type="AlphaFoldDB" id="A0A3N6MG05"/>
<accession>A0A3N6MG05</accession>
<feature type="region of interest" description="Disordered" evidence="1">
    <location>
        <begin position="1"/>
        <end position="27"/>
    </location>
</feature>
<evidence type="ECO:0000313" key="4">
    <source>
        <dbReference type="Proteomes" id="UP000273828"/>
    </source>
</evidence>
<reference evidence="3 4" key="1">
    <citation type="submission" date="2018-10" db="EMBL/GenBank/DDBJ databases">
        <title>Natrarchaeobius chitinivorans gen. nov., sp. nov., and Natrarchaeobius haloalkaliphilus sp. nov., alkaliphilic, chitin-utilizing haloarchaea from hypersaline alkaline lakes.</title>
        <authorList>
            <person name="Sorokin D.Y."/>
            <person name="Elcheninov A.G."/>
            <person name="Kostrikina N.A."/>
            <person name="Bale N.J."/>
            <person name="Sinninghe Damste J.S."/>
            <person name="Khijniak T.V."/>
            <person name="Kublanov I.V."/>
            <person name="Toshchakov S.V."/>
        </authorList>
    </citation>
    <scope>NUCLEOTIDE SEQUENCE [LARGE SCALE GENOMIC DNA]</scope>
    <source>
        <strain evidence="3 4">AArcht-Sl</strain>
    </source>
</reference>
<dbReference type="Pfam" id="PF25929">
    <property type="entry name" value="DUF7974"/>
    <property type="match status" value="1"/>
</dbReference>
<organism evidence="3 4">
    <name type="scientific">Natrarchaeobius halalkaliphilus</name>
    <dbReference type="NCBI Taxonomy" id="1679091"/>
    <lineage>
        <taxon>Archaea</taxon>
        <taxon>Methanobacteriati</taxon>
        <taxon>Methanobacteriota</taxon>
        <taxon>Stenosarchaea group</taxon>
        <taxon>Halobacteria</taxon>
        <taxon>Halobacteriales</taxon>
        <taxon>Natrialbaceae</taxon>
        <taxon>Natrarchaeobius</taxon>
    </lineage>
</organism>
<evidence type="ECO:0000259" key="2">
    <source>
        <dbReference type="Pfam" id="PF25929"/>
    </source>
</evidence>
<evidence type="ECO:0000256" key="1">
    <source>
        <dbReference type="SAM" id="MobiDB-lite"/>
    </source>
</evidence>
<dbReference type="InterPro" id="IPR058280">
    <property type="entry name" value="DUF7974"/>
</dbReference>
<dbReference type="EMBL" id="REFY01000001">
    <property type="protein sequence ID" value="RQG92856.1"/>
    <property type="molecule type" value="Genomic_DNA"/>
</dbReference>
<feature type="domain" description="DUF7974" evidence="2">
    <location>
        <begin position="40"/>
        <end position="175"/>
    </location>
</feature>
<gene>
    <name evidence="3" type="ORF">EA462_01125</name>
</gene>
<proteinExistence type="predicted"/>
<keyword evidence="4" id="KW-1185">Reference proteome</keyword>